<dbReference type="EMBL" id="FORT01000004">
    <property type="protein sequence ID" value="SFJ60780.1"/>
    <property type="molecule type" value="Genomic_DNA"/>
</dbReference>
<evidence type="ECO:0000313" key="2">
    <source>
        <dbReference type="EMBL" id="SFJ60780.1"/>
    </source>
</evidence>
<dbReference type="InterPro" id="IPR053707">
    <property type="entry name" value="UPF0637_domain_sf"/>
</dbReference>
<comment type="similarity">
    <text evidence="1">Belongs to the UPF0637 family.</text>
</comment>
<sequence length="211" mass="23612">MSTITAFQQEDFDVFAIDGLDQRMEAIKGIIRPKLEALGQHFAPALSVATGSEMFFHVAKHARRTVNPPVDTWVAWAADKRGYKKHPHFQVGLWGTHLFVWYAVIYEAPAKEEISRALHAHLDDILAIVPDDFHWSPDHTKPDSAPQSTLGKEGVKKLVDRLAEVKKAELLCGITIDRHDPVLADKDALLARLEAAFTVLTKLYNLSLSRA</sequence>
<dbReference type="PIRSF" id="PIRSF021332">
    <property type="entry name" value="DUF1054"/>
    <property type="match status" value="1"/>
</dbReference>
<gene>
    <name evidence="2" type="ORF">SAMN05518846_104258</name>
</gene>
<reference evidence="3" key="1">
    <citation type="submission" date="2016-10" db="EMBL/GenBank/DDBJ databases">
        <authorList>
            <person name="Varghese N."/>
            <person name="Submissions S."/>
        </authorList>
    </citation>
    <scope>NUCLEOTIDE SEQUENCE [LARGE SCALE GENOMIC DNA]</scope>
    <source>
        <strain evidence="3">OK042</strain>
    </source>
</reference>
<accession>A0A1I3SQW6</accession>
<evidence type="ECO:0000256" key="1">
    <source>
        <dbReference type="HAMAP-Rule" id="MF_01851"/>
    </source>
</evidence>
<dbReference type="AlphaFoldDB" id="A0A1I3SQW6"/>
<dbReference type="STRING" id="1884381.SAMN05518846_104258"/>
<name>A0A1I3SQW6_9BACL</name>
<dbReference type="Pfam" id="PF06335">
    <property type="entry name" value="DUF1054"/>
    <property type="match status" value="1"/>
</dbReference>
<dbReference type="Proteomes" id="UP000198915">
    <property type="component" value="Unassembled WGS sequence"/>
</dbReference>
<dbReference type="InterPro" id="IPR009403">
    <property type="entry name" value="UPF0637"/>
</dbReference>
<dbReference type="SUPFAM" id="SSF142913">
    <property type="entry name" value="YktB/PF0168-like"/>
    <property type="match status" value="1"/>
</dbReference>
<proteinExistence type="inferred from homology"/>
<protein>
    <recommendedName>
        <fullName evidence="1">UPF0637 protein SAMN05518846_104258</fullName>
    </recommendedName>
</protein>
<evidence type="ECO:0000313" key="3">
    <source>
        <dbReference type="Proteomes" id="UP000198915"/>
    </source>
</evidence>
<dbReference type="Gene3D" id="3.30.930.20">
    <property type="entry name" value="Protein of unknown function DUF1054"/>
    <property type="match status" value="1"/>
</dbReference>
<keyword evidence="3" id="KW-1185">Reference proteome</keyword>
<dbReference type="RefSeq" id="WP_092267709.1">
    <property type="nucleotide sequence ID" value="NZ_BJOE01000028.1"/>
</dbReference>
<organism evidence="2 3">
    <name type="scientific">Brevibacillus centrosporus</name>
    <dbReference type="NCBI Taxonomy" id="54910"/>
    <lineage>
        <taxon>Bacteria</taxon>
        <taxon>Bacillati</taxon>
        <taxon>Bacillota</taxon>
        <taxon>Bacilli</taxon>
        <taxon>Bacillales</taxon>
        <taxon>Paenibacillaceae</taxon>
        <taxon>Brevibacillus</taxon>
    </lineage>
</organism>
<dbReference type="HAMAP" id="MF_01851">
    <property type="entry name" value="UPF0637"/>
    <property type="match status" value="1"/>
</dbReference>